<dbReference type="Proteomes" id="UP001458880">
    <property type="component" value="Unassembled WGS sequence"/>
</dbReference>
<reference evidence="2 3" key="2">
    <citation type="journal article" date="2024" name="BMC Genomics">
        <title>De novo assembly and annotation of Popillia japonica's genome with initial clues to its potential as an invasive pest.</title>
        <authorList>
            <person name="Cucini C."/>
            <person name="Boschi S."/>
            <person name="Funari R."/>
            <person name="Cardaioli E."/>
            <person name="Iannotti N."/>
            <person name="Marturano G."/>
            <person name="Paoli F."/>
            <person name="Bruttini M."/>
            <person name="Carapelli A."/>
            <person name="Frati F."/>
            <person name="Nardi F."/>
        </authorList>
    </citation>
    <scope>NUCLEOTIDE SEQUENCE [LARGE SCALE GENOMIC DNA]</scope>
    <source>
        <strain evidence="2">DMR45628</strain>
    </source>
</reference>
<evidence type="ECO:0000313" key="2">
    <source>
        <dbReference type="EMBL" id="KAK9711313.1"/>
    </source>
</evidence>
<gene>
    <name evidence="2" type="ORF">QE152_g25517</name>
    <name evidence="1" type="ORF">QE152_g41496</name>
</gene>
<evidence type="ECO:0000313" key="3">
    <source>
        <dbReference type="Proteomes" id="UP001458880"/>
    </source>
</evidence>
<dbReference type="EMBL" id="JASPKY010000282">
    <property type="protein sequence ID" value="KAK9711313.1"/>
    <property type="molecule type" value="Genomic_DNA"/>
</dbReference>
<feature type="non-terminal residue" evidence="2">
    <location>
        <position position="24"/>
    </location>
</feature>
<reference evidence="2" key="1">
    <citation type="submission" date="2023-05" db="EMBL/GenBank/DDBJ databases">
        <authorList>
            <person name="Nardi F."/>
            <person name="Carapelli A."/>
            <person name="Cucini C."/>
        </authorList>
    </citation>
    <scope>NUCLEOTIDE SEQUENCE</scope>
    <source>
        <strain evidence="2">DMR45628</strain>
        <tissue evidence="2">Testes</tissue>
    </source>
</reference>
<sequence>MLSLLRPSSSRYSLRLSRASHIVR</sequence>
<dbReference type="AlphaFoldDB" id="A0AAW1K2F7"/>
<protein>
    <submittedName>
        <fullName evidence="2">Uncharacterized protein</fullName>
    </submittedName>
</protein>
<accession>A0AAW1K2F7</accession>
<evidence type="ECO:0000313" key="1">
    <source>
        <dbReference type="EMBL" id="KAK9659888.1"/>
    </source>
</evidence>
<keyword evidence="3" id="KW-1185">Reference proteome</keyword>
<organism evidence="2 3">
    <name type="scientific">Popillia japonica</name>
    <name type="common">Japanese beetle</name>
    <dbReference type="NCBI Taxonomy" id="7064"/>
    <lineage>
        <taxon>Eukaryota</taxon>
        <taxon>Metazoa</taxon>
        <taxon>Ecdysozoa</taxon>
        <taxon>Arthropoda</taxon>
        <taxon>Hexapoda</taxon>
        <taxon>Insecta</taxon>
        <taxon>Pterygota</taxon>
        <taxon>Neoptera</taxon>
        <taxon>Endopterygota</taxon>
        <taxon>Coleoptera</taxon>
        <taxon>Polyphaga</taxon>
        <taxon>Scarabaeiformia</taxon>
        <taxon>Scarabaeidae</taxon>
        <taxon>Rutelinae</taxon>
        <taxon>Popillia</taxon>
    </lineage>
</organism>
<comment type="caution">
    <text evidence="2">The sequence shown here is derived from an EMBL/GenBank/DDBJ whole genome shotgun (WGS) entry which is preliminary data.</text>
</comment>
<name>A0AAW1K2F7_POPJA</name>
<proteinExistence type="predicted"/>
<dbReference type="EMBL" id="JASPKY010004389">
    <property type="protein sequence ID" value="KAK9659888.1"/>
    <property type="molecule type" value="Genomic_DNA"/>
</dbReference>